<dbReference type="InterPro" id="IPR000866">
    <property type="entry name" value="AhpC/TSA"/>
</dbReference>
<keyword evidence="1" id="KW-0575">Peroxidase</keyword>
<dbReference type="Gene3D" id="3.40.30.10">
    <property type="entry name" value="Glutaredoxin"/>
    <property type="match status" value="1"/>
</dbReference>
<dbReference type="GO" id="GO:0004601">
    <property type="term" value="F:peroxidase activity"/>
    <property type="evidence" value="ECO:0007669"/>
    <property type="project" value="UniProtKB-KW"/>
</dbReference>
<name>A0A938YDH6_9ACTN</name>
<evidence type="ECO:0000256" key="3">
    <source>
        <dbReference type="ARBA" id="ARBA00023284"/>
    </source>
</evidence>
<evidence type="ECO:0000256" key="1">
    <source>
        <dbReference type="ARBA" id="ARBA00022559"/>
    </source>
</evidence>
<gene>
    <name evidence="5" type="ORF">JL106_00410</name>
</gene>
<dbReference type="Proteomes" id="UP000663792">
    <property type="component" value="Unassembled WGS sequence"/>
</dbReference>
<dbReference type="PANTHER" id="PTHR43110">
    <property type="entry name" value="THIOL PEROXIDASE"/>
    <property type="match status" value="1"/>
</dbReference>
<dbReference type="SUPFAM" id="SSF52833">
    <property type="entry name" value="Thioredoxin-like"/>
    <property type="match status" value="1"/>
</dbReference>
<sequence length="149" mass="15633">MALRDQHGAPVDLASVPASGRSALVVFFPAAWTPVCAGELEAVQADLPSFQNARVQVLAVSTDPVPSLAAWARHQGFGFPVLSDAWPHGAAARAWGIFDERSGTARRGTFLVDPTGMVRFAQLGPVGVPRDTAAWRAAVRAVTFGSDPG</sequence>
<dbReference type="InterPro" id="IPR036249">
    <property type="entry name" value="Thioredoxin-like_sf"/>
</dbReference>
<reference evidence="5" key="1">
    <citation type="submission" date="2021-01" db="EMBL/GenBank/DDBJ databases">
        <title>YIM 132084 draft genome.</title>
        <authorList>
            <person name="An D."/>
        </authorList>
    </citation>
    <scope>NUCLEOTIDE SEQUENCE</scope>
    <source>
        <strain evidence="5">YIM 132084</strain>
    </source>
</reference>
<dbReference type="AlphaFoldDB" id="A0A938YDH6"/>
<evidence type="ECO:0000256" key="2">
    <source>
        <dbReference type="ARBA" id="ARBA00022862"/>
    </source>
</evidence>
<evidence type="ECO:0000313" key="5">
    <source>
        <dbReference type="EMBL" id="MBM9465738.1"/>
    </source>
</evidence>
<feature type="domain" description="Thioredoxin" evidence="4">
    <location>
        <begin position="1"/>
        <end position="144"/>
    </location>
</feature>
<accession>A0A938YDH6</accession>
<dbReference type="EMBL" id="JAERWK010000001">
    <property type="protein sequence ID" value="MBM9465738.1"/>
    <property type="molecule type" value="Genomic_DNA"/>
</dbReference>
<organism evidence="5 6">
    <name type="scientific">Nakamurella leprariae</name>
    <dbReference type="NCBI Taxonomy" id="2803911"/>
    <lineage>
        <taxon>Bacteria</taxon>
        <taxon>Bacillati</taxon>
        <taxon>Actinomycetota</taxon>
        <taxon>Actinomycetes</taxon>
        <taxon>Nakamurellales</taxon>
        <taxon>Nakamurellaceae</taxon>
        <taxon>Nakamurella</taxon>
    </lineage>
</organism>
<dbReference type="InterPro" id="IPR013766">
    <property type="entry name" value="Thioredoxin_domain"/>
</dbReference>
<evidence type="ECO:0000313" key="6">
    <source>
        <dbReference type="Proteomes" id="UP000663792"/>
    </source>
</evidence>
<proteinExistence type="predicted"/>
<evidence type="ECO:0000259" key="4">
    <source>
        <dbReference type="PROSITE" id="PS51352"/>
    </source>
</evidence>
<protein>
    <submittedName>
        <fullName evidence="5">Redoxin domain-containing protein</fullName>
    </submittedName>
</protein>
<keyword evidence="3" id="KW-0676">Redox-active center</keyword>
<keyword evidence="1" id="KW-0560">Oxidoreductase</keyword>
<dbReference type="PROSITE" id="PS51352">
    <property type="entry name" value="THIOREDOXIN_2"/>
    <property type="match status" value="1"/>
</dbReference>
<dbReference type="InterPro" id="IPR050455">
    <property type="entry name" value="Tpx_Peroxidase_subfamily"/>
</dbReference>
<dbReference type="Pfam" id="PF00578">
    <property type="entry name" value="AhpC-TSA"/>
    <property type="match status" value="1"/>
</dbReference>
<comment type="caution">
    <text evidence="5">The sequence shown here is derived from an EMBL/GenBank/DDBJ whole genome shotgun (WGS) entry which is preliminary data.</text>
</comment>
<keyword evidence="2" id="KW-0049">Antioxidant</keyword>
<dbReference type="PANTHER" id="PTHR43110:SF1">
    <property type="entry name" value="THIOL PEROXIDASE"/>
    <property type="match status" value="1"/>
</dbReference>
<keyword evidence="6" id="KW-1185">Reference proteome</keyword>